<proteinExistence type="predicted"/>
<gene>
    <name evidence="2" type="ORF">CYCCA115_LOCUS11913</name>
</gene>
<reference evidence="2" key="1">
    <citation type="submission" date="2023-08" db="EMBL/GenBank/DDBJ databases">
        <authorList>
            <person name="Audoor S."/>
            <person name="Bilcke G."/>
        </authorList>
    </citation>
    <scope>NUCLEOTIDE SEQUENCE</scope>
</reference>
<evidence type="ECO:0000313" key="2">
    <source>
        <dbReference type="EMBL" id="CAJ1949075.1"/>
    </source>
</evidence>
<dbReference type="EMBL" id="CAKOGP040001758">
    <property type="protein sequence ID" value="CAJ1949075.1"/>
    <property type="molecule type" value="Genomic_DNA"/>
</dbReference>
<dbReference type="AlphaFoldDB" id="A0AAD2JGT8"/>
<accession>A0AAD2JGT8</accession>
<name>A0AAD2JGT8_9STRA</name>
<protein>
    <submittedName>
        <fullName evidence="2">Uncharacterized protein</fullName>
    </submittedName>
</protein>
<keyword evidence="3" id="KW-1185">Reference proteome</keyword>
<organism evidence="2 3">
    <name type="scientific">Cylindrotheca closterium</name>
    <dbReference type="NCBI Taxonomy" id="2856"/>
    <lineage>
        <taxon>Eukaryota</taxon>
        <taxon>Sar</taxon>
        <taxon>Stramenopiles</taxon>
        <taxon>Ochrophyta</taxon>
        <taxon>Bacillariophyta</taxon>
        <taxon>Bacillariophyceae</taxon>
        <taxon>Bacillariophycidae</taxon>
        <taxon>Bacillariales</taxon>
        <taxon>Bacillariaceae</taxon>
        <taxon>Cylindrotheca</taxon>
    </lineage>
</organism>
<evidence type="ECO:0000256" key="1">
    <source>
        <dbReference type="SAM" id="MobiDB-lite"/>
    </source>
</evidence>
<dbReference type="Proteomes" id="UP001295423">
    <property type="component" value="Unassembled WGS sequence"/>
</dbReference>
<sequence>MADEEFLLDCDSVSNLSSLSGLTFTNNDAFHGTNSRMWDLLSVASDYASLEEMSFEVEYVDDLLISDNKQICFFDHISGPRSVVSDDGFTFETISTDDDNDANEDSYLVSAAHNDSTCFEVQSDSESSDDDENDTDLFSVHSKLTSLDQEEKAAMKAAKSPTSVANFGDGSRAIFSVTASSAPKANSAPANNWRLQRARERREQALKRCNDVLNNETAVPHHHSQLTTKRQDLINLVSAIEAMDGSDILATGTSQLAKQASAPASSSTLAGRRRRSLEELRSRQRESLQGLISAFHAVCDNKKAQTNTRHYNQYNNKKTSSAAPTTQQPIFTCV</sequence>
<evidence type="ECO:0000313" key="3">
    <source>
        <dbReference type="Proteomes" id="UP001295423"/>
    </source>
</evidence>
<feature type="region of interest" description="Disordered" evidence="1">
    <location>
        <begin position="255"/>
        <end position="280"/>
    </location>
</feature>
<comment type="caution">
    <text evidence="2">The sequence shown here is derived from an EMBL/GenBank/DDBJ whole genome shotgun (WGS) entry which is preliminary data.</text>
</comment>
<feature type="compositionally biased region" description="Polar residues" evidence="1">
    <location>
        <begin position="255"/>
        <end position="269"/>
    </location>
</feature>